<reference evidence="3 4" key="1">
    <citation type="submission" date="2024-10" db="EMBL/GenBank/DDBJ databases">
        <title>Updated reference genomes for cyclostephanoid diatoms.</title>
        <authorList>
            <person name="Roberts W.R."/>
            <person name="Alverson A.J."/>
        </authorList>
    </citation>
    <scope>NUCLEOTIDE SEQUENCE [LARGE SCALE GENOMIC DNA]</scope>
    <source>
        <strain evidence="3 4">AJA228-03</strain>
    </source>
</reference>
<feature type="transmembrane region" description="Helical" evidence="2">
    <location>
        <begin position="108"/>
        <end position="128"/>
    </location>
</feature>
<feature type="region of interest" description="Disordered" evidence="1">
    <location>
        <begin position="15"/>
        <end position="80"/>
    </location>
</feature>
<evidence type="ECO:0000256" key="1">
    <source>
        <dbReference type="SAM" id="MobiDB-lite"/>
    </source>
</evidence>
<feature type="transmembrane region" description="Helical" evidence="2">
    <location>
        <begin position="207"/>
        <end position="232"/>
    </location>
</feature>
<feature type="compositionally biased region" description="Low complexity" evidence="1">
    <location>
        <begin position="62"/>
        <end position="79"/>
    </location>
</feature>
<evidence type="ECO:0000313" key="3">
    <source>
        <dbReference type="EMBL" id="KAL3808219.1"/>
    </source>
</evidence>
<gene>
    <name evidence="3" type="ORF">ACHAXA_006322</name>
</gene>
<organism evidence="3 4">
    <name type="scientific">Cyclostephanos tholiformis</name>
    <dbReference type="NCBI Taxonomy" id="382380"/>
    <lineage>
        <taxon>Eukaryota</taxon>
        <taxon>Sar</taxon>
        <taxon>Stramenopiles</taxon>
        <taxon>Ochrophyta</taxon>
        <taxon>Bacillariophyta</taxon>
        <taxon>Coscinodiscophyceae</taxon>
        <taxon>Thalassiosirophycidae</taxon>
        <taxon>Stephanodiscales</taxon>
        <taxon>Stephanodiscaceae</taxon>
        <taxon>Cyclostephanos</taxon>
    </lineage>
</organism>
<protein>
    <submittedName>
        <fullName evidence="3">Uncharacterized protein</fullName>
    </submittedName>
</protein>
<feature type="compositionally biased region" description="Basic and acidic residues" evidence="1">
    <location>
        <begin position="36"/>
        <end position="60"/>
    </location>
</feature>
<comment type="caution">
    <text evidence="3">The sequence shown here is derived from an EMBL/GenBank/DDBJ whole genome shotgun (WGS) entry which is preliminary data.</text>
</comment>
<proteinExistence type="predicted"/>
<evidence type="ECO:0000256" key="2">
    <source>
        <dbReference type="SAM" id="Phobius"/>
    </source>
</evidence>
<keyword evidence="2" id="KW-0812">Transmembrane</keyword>
<keyword evidence="2" id="KW-1133">Transmembrane helix</keyword>
<evidence type="ECO:0000313" key="4">
    <source>
        <dbReference type="Proteomes" id="UP001530377"/>
    </source>
</evidence>
<keyword evidence="4" id="KW-1185">Reference proteome</keyword>
<accession>A0ABD3R5Z0</accession>
<feature type="transmembrane region" description="Helical" evidence="2">
    <location>
        <begin position="134"/>
        <end position="157"/>
    </location>
</feature>
<dbReference type="AlphaFoldDB" id="A0ABD3R5Z0"/>
<sequence>MVKFFNAKVKPEEELVSPLMADADEPSVMSSQSAGMRDEERLARRMQRESERRQRNERLTGSKAGSVSSSKSKSSKSSKTIMTQEEQDIVDVKMGCCYKFGMILVKSIHLIDGIVGLIFVVYGSLIMTQFDNPAMVAAIACLTFGSVLLFASIMGGIGFTTKVCKRIGLVFSAYTAPCVAFFYLVAIIFLLADPDAFFNYLTEYKDVLFLSSALIATLKELSVFFYFVLLGLGTMEMMR</sequence>
<name>A0ABD3R5Z0_9STRA</name>
<dbReference type="Proteomes" id="UP001530377">
    <property type="component" value="Unassembled WGS sequence"/>
</dbReference>
<dbReference type="EMBL" id="JALLPB020000530">
    <property type="protein sequence ID" value="KAL3808219.1"/>
    <property type="molecule type" value="Genomic_DNA"/>
</dbReference>
<keyword evidence="2" id="KW-0472">Membrane</keyword>
<feature type="transmembrane region" description="Helical" evidence="2">
    <location>
        <begin position="169"/>
        <end position="192"/>
    </location>
</feature>